<comment type="caution">
    <text evidence="2">The sequence shown here is derived from an EMBL/GenBank/DDBJ whole genome shotgun (WGS) entry which is preliminary data.</text>
</comment>
<name>A0A5B7FD24_PORTR</name>
<accession>A0A5B7FD24</accession>
<keyword evidence="1" id="KW-0732">Signal</keyword>
<proteinExistence type="predicted"/>
<feature type="signal peptide" evidence="1">
    <location>
        <begin position="1"/>
        <end position="29"/>
    </location>
</feature>
<evidence type="ECO:0000313" key="2">
    <source>
        <dbReference type="EMBL" id="MPC43395.1"/>
    </source>
</evidence>
<organism evidence="2 3">
    <name type="scientific">Portunus trituberculatus</name>
    <name type="common">Swimming crab</name>
    <name type="synonym">Neptunus trituberculatus</name>
    <dbReference type="NCBI Taxonomy" id="210409"/>
    <lineage>
        <taxon>Eukaryota</taxon>
        <taxon>Metazoa</taxon>
        <taxon>Ecdysozoa</taxon>
        <taxon>Arthropoda</taxon>
        <taxon>Crustacea</taxon>
        <taxon>Multicrustacea</taxon>
        <taxon>Malacostraca</taxon>
        <taxon>Eumalacostraca</taxon>
        <taxon>Eucarida</taxon>
        <taxon>Decapoda</taxon>
        <taxon>Pleocyemata</taxon>
        <taxon>Brachyura</taxon>
        <taxon>Eubrachyura</taxon>
        <taxon>Portunoidea</taxon>
        <taxon>Portunidae</taxon>
        <taxon>Portuninae</taxon>
        <taxon>Portunus</taxon>
    </lineage>
</organism>
<sequence>MALAAAPSLLVLLLLLLLLLLAAFPSLSAADEQAARPVLFLHQDAHTNDSATVNPLPRHNFATALPKTRKNRSLAAPDVLVITPTLGVHQQSHAYLKHSLHIHVLRRI</sequence>
<keyword evidence="3" id="KW-1185">Reference proteome</keyword>
<evidence type="ECO:0000256" key="1">
    <source>
        <dbReference type="SAM" id="SignalP"/>
    </source>
</evidence>
<protein>
    <submittedName>
        <fullName evidence="2">Uncharacterized protein</fullName>
    </submittedName>
</protein>
<dbReference type="Proteomes" id="UP000324222">
    <property type="component" value="Unassembled WGS sequence"/>
</dbReference>
<feature type="chain" id="PRO_5022658339" evidence="1">
    <location>
        <begin position="30"/>
        <end position="108"/>
    </location>
</feature>
<evidence type="ECO:0000313" key="3">
    <source>
        <dbReference type="Proteomes" id="UP000324222"/>
    </source>
</evidence>
<reference evidence="2 3" key="1">
    <citation type="submission" date="2019-05" db="EMBL/GenBank/DDBJ databases">
        <title>Another draft genome of Portunus trituberculatus and its Hox gene families provides insights of decapod evolution.</title>
        <authorList>
            <person name="Jeong J.-H."/>
            <person name="Song I."/>
            <person name="Kim S."/>
            <person name="Choi T."/>
            <person name="Kim D."/>
            <person name="Ryu S."/>
            <person name="Kim W."/>
        </authorList>
    </citation>
    <scope>NUCLEOTIDE SEQUENCE [LARGE SCALE GENOMIC DNA]</scope>
    <source>
        <tissue evidence="2">Muscle</tissue>
    </source>
</reference>
<gene>
    <name evidence="2" type="ORF">E2C01_037041</name>
</gene>
<dbReference type="EMBL" id="VSRR010005812">
    <property type="protein sequence ID" value="MPC43395.1"/>
    <property type="molecule type" value="Genomic_DNA"/>
</dbReference>
<dbReference type="AlphaFoldDB" id="A0A5B7FD24"/>